<evidence type="ECO:0000313" key="4">
    <source>
        <dbReference type="EMBL" id="KEO51361.1"/>
    </source>
</evidence>
<evidence type="ECO:0000256" key="3">
    <source>
        <dbReference type="ARBA" id="ARBA00022857"/>
    </source>
</evidence>
<protein>
    <recommendedName>
        <fullName evidence="6">Short-chain dehydrogenase</fullName>
    </recommendedName>
</protein>
<dbReference type="PRINTS" id="PR00080">
    <property type="entry name" value="SDRFAMILY"/>
</dbReference>
<name>A0A074J1S3_9RHOB</name>
<dbReference type="Proteomes" id="UP000027471">
    <property type="component" value="Unassembled WGS sequence"/>
</dbReference>
<evidence type="ECO:0000313" key="5">
    <source>
        <dbReference type="Proteomes" id="UP000027471"/>
    </source>
</evidence>
<gene>
    <name evidence="4" type="ORF">DT23_08740</name>
</gene>
<dbReference type="GO" id="GO:0005997">
    <property type="term" value="P:xylulose metabolic process"/>
    <property type="evidence" value="ECO:0007669"/>
    <property type="project" value="TreeGrafter"/>
</dbReference>
<dbReference type="InterPro" id="IPR020904">
    <property type="entry name" value="Sc_DH/Rdtase_CS"/>
</dbReference>
<reference evidence="4 5" key="1">
    <citation type="journal article" date="2015" name="Antonie Van Leeuwenhoek">
        <title>Thioclava indica sp. nov., isolated from surface seawater of the Indian Ocean.</title>
        <authorList>
            <person name="Liu Y."/>
            <person name="Lai Q."/>
            <person name="Du J."/>
            <person name="Xu H."/>
            <person name="Jiang L."/>
            <person name="Shao Z."/>
        </authorList>
    </citation>
    <scope>NUCLEOTIDE SEQUENCE [LARGE SCALE GENOMIC DNA]</scope>
    <source>
        <strain evidence="4 5">DT23-4</strain>
    </source>
</reference>
<evidence type="ECO:0008006" key="6">
    <source>
        <dbReference type="Google" id="ProtNLM"/>
    </source>
</evidence>
<dbReference type="GO" id="GO:0050038">
    <property type="term" value="F:L-xylulose reductase (NADPH) activity"/>
    <property type="evidence" value="ECO:0007669"/>
    <property type="project" value="TreeGrafter"/>
</dbReference>
<sequence length="253" mass="26179">MNLQGRKIVVTGASAGIGLGIVRQCRAAGAEVTGFDINEAGAQKLAGLGADFQLVDVSDAAAFATSIAEANARMGGLDGFVNNAGVTIKVPFLEMSLAQMDMLWEVNQRSVLVGCQTAGRIMKDAGVRGAIVNIASNHARATNPGHEGYSATKGAIVSMTRAMAWSLGAHAIRVNALCPGMTQTEIVIEAMKDPANAENFRGWAADNEVSTVEEIGDAAVFLLSDASMALNGADVLADRAMSALLGVNDTRRG</sequence>
<comment type="subunit">
    <text evidence="2">Homotetramer.</text>
</comment>
<dbReference type="RefSeq" id="WP_038133525.1">
    <property type="nucleotide sequence ID" value="NZ_AUNB01000095.1"/>
</dbReference>
<dbReference type="FunFam" id="3.40.50.720:FF:000084">
    <property type="entry name" value="Short-chain dehydrogenase reductase"/>
    <property type="match status" value="1"/>
</dbReference>
<dbReference type="Gene3D" id="3.40.50.720">
    <property type="entry name" value="NAD(P)-binding Rossmann-like Domain"/>
    <property type="match status" value="1"/>
</dbReference>
<dbReference type="InterPro" id="IPR036291">
    <property type="entry name" value="NAD(P)-bd_dom_sf"/>
</dbReference>
<dbReference type="PANTHER" id="PTHR44252">
    <property type="entry name" value="D-ERYTHRULOSE REDUCTASE"/>
    <property type="match status" value="1"/>
</dbReference>
<evidence type="ECO:0000256" key="1">
    <source>
        <dbReference type="ARBA" id="ARBA00006484"/>
    </source>
</evidence>
<evidence type="ECO:0000256" key="2">
    <source>
        <dbReference type="ARBA" id="ARBA00011881"/>
    </source>
</evidence>
<dbReference type="GO" id="GO:0004090">
    <property type="term" value="F:carbonyl reductase (NADPH) activity"/>
    <property type="evidence" value="ECO:0007669"/>
    <property type="project" value="TreeGrafter"/>
</dbReference>
<dbReference type="EMBL" id="AUNB01000095">
    <property type="protein sequence ID" value="KEO51361.1"/>
    <property type="molecule type" value="Genomic_DNA"/>
</dbReference>
<keyword evidence="3" id="KW-0521">NADP</keyword>
<dbReference type="Pfam" id="PF13561">
    <property type="entry name" value="adh_short_C2"/>
    <property type="match status" value="1"/>
</dbReference>
<dbReference type="InterPro" id="IPR002347">
    <property type="entry name" value="SDR_fam"/>
</dbReference>
<organism evidence="4 5">
    <name type="scientific">Thioclava indica</name>
    <dbReference type="NCBI Taxonomy" id="1353528"/>
    <lineage>
        <taxon>Bacteria</taxon>
        <taxon>Pseudomonadati</taxon>
        <taxon>Pseudomonadota</taxon>
        <taxon>Alphaproteobacteria</taxon>
        <taxon>Rhodobacterales</taxon>
        <taxon>Paracoccaceae</taxon>
        <taxon>Thioclava</taxon>
    </lineage>
</organism>
<comment type="similarity">
    <text evidence="1">Belongs to the short-chain dehydrogenases/reductases (SDR) family.</text>
</comment>
<dbReference type="eggNOG" id="COG1028">
    <property type="taxonomic scope" value="Bacteria"/>
</dbReference>
<dbReference type="PROSITE" id="PS00061">
    <property type="entry name" value="ADH_SHORT"/>
    <property type="match status" value="1"/>
</dbReference>
<dbReference type="AlphaFoldDB" id="A0A074J1S3"/>
<keyword evidence="5" id="KW-1185">Reference proteome</keyword>
<dbReference type="STRING" id="1353528.DT23_08740"/>
<dbReference type="SUPFAM" id="SSF51735">
    <property type="entry name" value="NAD(P)-binding Rossmann-fold domains"/>
    <property type="match status" value="1"/>
</dbReference>
<comment type="caution">
    <text evidence="4">The sequence shown here is derived from an EMBL/GenBank/DDBJ whole genome shotgun (WGS) entry which is preliminary data.</text>
</comment>
<dbReference type="PANTHER" id="PTHR44252:SF3">
    <property type="entry name" value="D-ERYTHRULOSE REDUCTASE-RELATED"/>
    <property type="match status" value="1"/>
</dbReference>
<dbReference type="OrthoDB" id="286404at2"/>
<dbReference type="InterPro" id="IPR051737">
    <property type="entry name" value="L-xylulose/Carbonyl_redctase"/>
</dbReference>
<dbReference type="CDD" id="cd05233">
    <property type="entry name" value="SDR_c"/>
    <property type="match status" value="1"/>
</dbReference>
<dbReference type="PRINTS" id="PR00081">
    <property type="entry name" value="GDHRDH"/>
</dbReference>
<proteinExistence type="inferred from homology"/>
<dbReference type="GO" id="GO:0006006">
    <property type="term" value="P:glucose metabolic process"/>
    <property type="evidence" value="ECO:0007669"/>
    <property type="project" value="TreeGrafter"/>
</dbReference>
<accession>A0A074J1S3</accession>